<evidence type="ECO:0000313" key="2">
    <source>
        <dbReference type="EMBL" id="MRZ51627.1"/>
    </source>
</evidence>
<reference evidence="3" key="2">
    <citation type="journal article" date="2018" name="BMC Genomics">
        <title>Whole genome sequencing and function prediction of 133 gut anaerobes isolated from chicken caecum in pure cultures.</title>
        <authorList>
            <person name="Medvecky M."/>
            <person name="Cejkova D."/>
            <person name="Polansky O."/>
            <person name="Karasova D."/>
            <person name="Kubasova T."/>
            <person name="Cizek A."/>
            <person name="Rychlik I."/>
        </authorList>
    </citation>
    <scope>NUCLEOTIDE SEQUENCE</scope>
    <source>
        <strain evidence="3">An199</strain>
    </source>
</reference>
<dbReference type="PROSITE" id="PS51934">
    <property type="entry name" value="LRAT"/>
    <property type="match status" value="1"/>
</dbReference>
<sequence length="240" mass="26893">MGSIILFSIEKCSAKDFCSGACLYEYTPQFEFDKSIAYANAVHYYTAGRGNAIPASINLCSVYGDDFTLICMVGNKSFANAFHRSKMGKHYIHTFYMAGMAPAQHHLLAIEEGYVIHFSRGNGSGAPQIILEEFEQVEERAFERWGTYLLQVEYKHEDTANRLVARNRALLVFAGFVSFGDYGLMANNCEHFVSWCKTGKAYSTQVTNFFIDATSILASIIIRNPAPLMVRLAQRKLLLG</sequence>
<dbReference type="EMBL" id="WKMC01000012">
    <property type="protein sequence ID" value="MRZ51627.1"/>
    <property type="molecule type" value="Genomic_DNA"/>
</dbReference>
<dbReference type="Proteomes" id="UP000195950">
    <property type="component" value="Unassembled WGS sequence"/>
</dbReference>
<protein>
    <recommendedName>
        <fullName evidence="1">LRAT domain-containing protein</fullName>
    </recommendedName>
</protein>
<gene>
    <name evidence="3" type="ORF">B5F32_15430</name>
    <name evidence="2" type="ORF">GKD66_15600</name>
</gene>
<dbReference type="AlphaFoldDB" id="A0A1Y4IC61"/>
<organism evidence="3 4">
    <name type="scientific">Parabacteroides distasonis</name>
    <dbReference type="NCBI Taxonomy" id="823"/>
    <lineage>
        <taxon>Bacteria</taxon>
        <taxon>Pseudomonadati</taxon>
        <taxon>Bacteroidota</taxon>
        <taxon>Bacteroidia</taxon>
        <taxon>Bacteroidales</taxon>
        <taxon>Tannerellaceae</taxon>
        <taxon>Parabacteroides</taxon>
    </lineage>
</organism>
<dbReference type="InterPro" id="IPR007053">
    <property type="entry name" value="LRAT_dom"/>
</dbReference>
<dbReference type="Gene3D" id="3.90.1720.10">
    <property type="entry name" value="endopeptidase domain like (from Nostoc punctiforme)"/>
    <property type="match status" value="1"/>
</dbReference>
<name>A0A1Y4IC61_PARDI</name>
<dbReference type="Pfam" id="PF04970">
    <property type="entry name" value="LRAT"/>
    <property type="match status" value="1"/>
</dbReference>
<dbReference type="Proteomes" id="UP000441358">
    <property type="component" value="Unassembled WGS sequence"/>
</dbReference>
<evidence type="ECO:0000313" key="4">
    <source>
        <dbReference type="Proteomes" id="UP000195950"/>
    </source>
</evidence>
<proteinExistence type="predicted"/>
<evidence type="ECO:0000259" key="1">
    <source>
        <dbReference type="PROSITE" id="PS51934"/>
    </source>
</evidence>
<comment type="caution">
    <text evidence="3">The sequence shown here is derived from an EMBL/GenBank/DDBJ whole genome shotgun (WGS) entry which is preliminary data.</text>
</comment>
<evidence type="ECO:0000313" key="3">
    <source>
        <dbReference type="EMBL" id="OUP16600.1"/>
    </source>
</evidence>
<feature type="domain" description="LRAT" evidence="1">
    <location>
        <begin position="95"/>
        <end position="205"/>
    </location>
</feature>
<reference evidence="4" key="1">
    <citation type="submission" date="2017-04" db="EMBL/GenBank/DDBJ databases">
        <title>Function of individual gut microbiota members based on whole genome sequencing of pure cultures obtained from chicken caecum.</title>
        <authorList>
            <person name="Medvecky M."/>
            <person name="Cejkova D."/>
            <person name="Polansky O."/>
            <person name="Karasova D."/>
            <person name="Kubasova T."/>
            <person name="Cizek A."/>
            <person name="Rychlik I."/>
        </authorList>
    </citation>
    <scope>NUCLEOTIDE SEQUENCE [LARGE SCALE GENOMIC DNA]</scope>
    <source>
        <strain evidence="4">An199</strain>
    </source>
</reference>
<evidence type="ECO:0000313" key="5">
    <source>
        <dbReference type="Proteomes" id="UP000441358"/>
    </source>
</evidence>
<dbReference type="EMBL" id="NFJX01000015">
    <property type="protein sequence ID" value="OUP16600.1"/>
    <property type="molecule type" value="Genomic_DNA"/>
</dbReference>
<reference evidence="2 5" key="3">
    <citation type="journal article" date="2019" name="Nat. Med.">
        <title>A library of human gut bacterial isolates paired with longitudinal multiomics data enables mechanistic microbiome research.</title>
        <authorList>
            <person name="Poyet M."/>
            <person name="Groussin M."/>
            <person name="Gibbons S.M."/>
            <person name="Avila-Pacheco J."/>
            <person name="Jiang X."/>
            <person name="Kearney S.M."/>
            <person name="Perrotta A.R."/>
            <person name="Berdy B."/>
            <person name="Zhao S."/>
            <person name="Lieberman T.D."/>
            <person name="Swanson P.K."/>
            <person name="Smith M."/>
            <person name="Roesemann S."/>
            <person name="Alexander J.E."/>
            <person name="Rich S.A."/>
            <person name="Livny J."/>
            <person name="Vlamakis H."/>
            <person name="Clish C."/>
            <person name="Bullock K."/>
            <person name="Deik A."/>
            <person name="Scott J."/>
            <person name="Pierce K.A."/>
            <person name="Xavier R.J."/>
            <person name="Alm E.J."/>
        </authorList>
    </citation>
    <scope>NUCLEOTIDE SEQUENCE [LARGE SCALE GENOMIC DNA]</scope>
    <source>
        <strain evidence="2 5">BIOML-A32</strain>
    </source>
</reference>
<accession>A0A1Y4IC61</accession>